<dbReference type="AlphaFoldDB" id="A0A8T9C5J9"/>
<evidence type="ECO:0000313" key="3">
    <source>
        <dbReference type="Proteomes" id="UP000469558"/>
    </source>
</evidence>
<dbReference type="EMBL" id="QGMK01000580">
    <property type="protein sequence ID" value="TVY80931.1"/>
    <property type="molecule type" value="Genomic_DNA"/>
</dbReference>
<proteinExistence type="predicted"/>
<sequence length="305" mass="35031">MDQEVSEDIRSQLKQYTLEELLTDNKYIGERQQHLPRLSERHNNPAEIVASQEDILSDDEDSGSESNPPPRGENSLLKDRNSRTSKLGSLWSIESKDIGIPESVAEALKQNYYSLLRIQSPADHYEYTCNIETRRKLNSVLWRFLVILYCDLISELDATKQRCSRAESGGVAIIVAVICESGMHDPDTIRKKVIGWTRVGRRYRGFMQVLCSGCIILFPEKPSHLVWEQYVPVKGDIFAKVIQFLHDLGIVDKCEEEGWNDLSDKILETLRVHFRNFIPFQPGQQSQIRSAANRSFCFLLQRILS</sequence>
<comment type="caution">
    <text evidence="2">The sequence shown here is derived from an EMBL/GenBank/DDBJ whole genome shotgun (WGS) entry which is preliminary data.</text>
</comment>
<accession>A0A8T9C5J9</accession>
<keyword evidence="3" id="KW-1185">Reference proteome</keyword>
<organism evidence="2 3">
    <name type="scientific">Lachnellula suecica</name>
    <dbReference type="NCBI Taxonomy" id="602035"/>
    <lineage>
        <taxon>Eukaryota</taxon>
        <taxon>Fungi</taxon>
        <taxon>Dikarya</taxon>
        <taxon>Ascomycota</taxon>
        <taxon>Pezizomycotina</taxon>
        <taxon>Leotiomycetes</taxon>
        <taxon>Helotiales</taxon>
        <taxon>Lachnaceae</taxon>
        <taxon>Lachnellula</taxon>
    </lineage>
</organism>
<reference evidence="2 3" key="1">
    <citation type="submission" date="2018-05" db="EMBL/GenBank/DDBJ databases">
        <title>Genome sequencing and assembly of the regulated plant pathogen Lachnellula willkommii and related sister species for the development of diagnostic species identification markers.</title>
        <authorList>
            <person name="Giroux E."/>
            <person name="Bilodeau G."/>
        </authorList>
    </citation>
    <scope>NUCLEOTIDE SEQUENCE [LARGE SCALE GENOMIC DNA]</scope>
    <source>
        <strain evidence="2 3">CBS 268.59</strain>
    </source>
</reference>
<evidence type="ECO:0000256" key="1">
    <source>
        <dbReference type="SAM" id="MobiDB-lite"/>
    </source>
</evidence>
<evidence type="ECO:0000313" key="2">
    <source>
        <dbReference type="EMBL" id="TVY80931.1"/>
    </source>
</evidence>
<protein>
    <submittedName>
        <fullName evidence="2">Uncharacterized protein</fullName>
    </submittedName>
</protein>
<gene>
    <name evidence="2" type="ORF">LSUE1_G004526</name>
</gene>
<dbReference type="Proteomes" id="UP000469558">
    <property type="component" value="Unassembled WGS sequence"/>
</dbReference>
<feature type="compositionally biased region" description="Basic and acidic residues" evidence="1">
    <location>
        <begin position="35"/>
        <end position="44"/>
    </location>
</feature>
<dbReference type="OrthoDB" id="5430319at2759"/>
<name>A0A8T9C5J9_9HELO</name>
<feature type="region of interest" description="Disordered" evidence="1">
    <location>
        <begin position="35"/>
        <end position="81"/>
    </location>
</feature>